<dbReference type="Proteomes" id="UP000276776">
    <property type="component" value="Unassembled WGS sequence"/>
</dbReference>
<evidence type="ECO:0000313" key="2">
    <source>
        <dbReference type="EMBL" id="VDN05116.1"/>
    </source>
</evidence>
<dbReference type="OrthoDB" id="5831821at2759"/>
<dbReference type="OMA" id="CKEVCAI"/>
<feature type="coiled-coil region" evidence="1">
    <location>
        <begin position="95"/>
        <end position="158"/>
    </location>
</feature>
<dbReference type="AlphaFoldDB" id="A0A0N5D3X6"/>
<proteinExistence type="predicted"/>
<sequence length="209" mass="23497">MNVNSEKLAAELRKAVSCRKAASVKCLLFAAEIAKLEEELENSKVHSDMLTSVLAEGRAKIAANKIRIATLDAEKVACVQMEKFIAMHDKVKAMKEAAEGRLSQLHNDLEDIKDIKSTRFGIDDNSRSVYEKLEAAQMQILSNEIEELEKKEHALTDKINFVPQGDIPLTVKNNIFNNLKNRKGALLDKLIQARCKRNYLNARASIINY</sequence>
<reference evidence="2 3" key="2">
    <citation type="submission" date="2018-11" db="EMBL/GenBank/DDBJ databases">
        <authorList>
            <consortium name="Pathogen Informatics"/>
        </authorList>
    </citation>
    <scope>NUCLEOTIDE SEQUENCE [LARGE SCALE GENOMIC DNA]</scope>
</reference>
<evidence type="ECO:0000256" key="1">
    <source>
        <dbReference type="SAM" id="Coils"/>
    </source>
</evidence>
<gene>
    <name evidence="2" type="ORF">TCLT_LOCUS7638</name>
</gene>
<reference evidence="4" key="1">
    <citation type="submission" date="2017-02" db="UniProtKB">
        <authorList>
            <consortium name="WormBaseParasite"/>
        </authorList>
    </citation>
    <scope>IDENTIFICATION</scope>
</reference>
<organism evidence="4">
    <name type="scientific">Thelazia callipaeda</name>
    <name type="common">Oriental eyeworm</name>
    <name type="synonym">Parasitic nematode</name>
    <dbReference type="NCBI Taxonomy" id="103827"/>
    <lineage>
        <taxon>Eukaryota</taxon>
        <taxon>Metazoa</taxon>
        <taxon>Ecdysozoa</taxon>
        <taxon>Nematoda</taxon>
        <taxon>Chromadorea</taxon>
        <taxon>Rhabditida</taxon>
        <taxon>Spirurina</taxon>
        <taxon>Spiruromorpha</taxon>
        <taxon>Thelazioidea</taxon>
        <taxon>Thelaziidae</taxon>
        <taxon>Thelazia</taxon>
    </lineage>
</organism>
<keyword evidence="1" id="KW-0175">Coiled coil</keyword>
<dbReference type="WBParaSite" id="TCLT_0000764901-mRNA-1">
    <property type="protein sequence ID" value="TCLT_0000764901-mRNA-1"/>
    <property type="gene ID" value="TCLT_0000764901"/>
</dbReference>
<evidence type="ECO:0000313" key="4">
    <source>
        <dbReference type="WBParaSite" id="TCLT_0000764901-mRNA-1"/>
    </source>
</evidence>
<dbReference type="EMBL" id="UYYF01004531">
    <property type="protein sequence ID" value="VDN05116.1"/>
    <property type="molecule type" value="Genomic_DNA"/>
</dbReference>
<name>A0A0N5D3X6_THECL</name>
<keyword evidence="3" id="KW-1185">Reference proteome</keyword>
<evidence type="ECO:0000313" key="3">
    <source>
        <dbReference type="Proteomes" id="UP000276776"/>
    </source>
</evidence>
<protein>
    <submittedName>
        <fullName evidence="4">Myosin-9-like</fullName>
    </submittedName>
</protein>
<accession>A0A0N5D3X6</accession>